<organism evidence="2 3">
    <name type="scientific">Anopheles maculatus</name>
    <dbReference type="NCBI Taxonomy" id="74869"/>
    <lineage>
        <taxon>Eukaryota</taxon>
        <taxon>Metazoa</taxon>
        <taxon>Ecdysozoa</taxon>
        <taxon>Arthropoda</taxon>
        <taxon>Hexapoda</taxon>
        <taxon>Insecta</taxon>
        <taxon>Pterygota</taxon>
        <taxon>Neoptera</taxon>
        <taxon>Endopterygota</taxon>
        <taxon>Diptera</taxon>
        <taxon>Nematocera</taxon>
        <taxon>Culicoidea</taxon>
        <taxon>Culicidae</taxon>
        <taxon>Anophelinae</taxon>
        <taxon>Anopheles</taxon>
        <taxon>Anopheles maculatus group</taxon>
    </lineage>
</organism>
<keyword evidence="3" id="KW-1185">Reference proteome</keyword>
<feature type="signal peptide" evidence="1">
    <location>
        <begin position="1"/>
        <end position="18"/>
    </location>
</feature>
<reference evidence="3" key="1">
    <citation type="submission" date="2013-09" db="EMBL/GenBank/DDBJ databases">
        <title>The Genome Sequence of Anopheles maculatus species B.</title>
        <authorList>
            <consortium name="The Broad Institute Genomics Platform"/>
            <person name="Neafsey D.E."/>
            <person name="Besansky N."/>
            <person name="Howell P."/>
            <person name="Walton C."/>
            <person name="Young S.K."/>
            <person name="Zeng Q."/>
            <person name="Gargeya S."/>
            <person name="Fitzgerald M."/>
            <person name="Haas B."/>
            <person name="Abouelleil A."/>
            <person name="Allen A.W."/>
            <person name="Alvarado L."/>
            <person name="Arachchi H.M."/>
            <person name="Berlin A.M."/>
            <person name="Chapman S.B."/>
            <person name="Gainer-Dewar J."/>
            <person name="Goldberg J."/>
            <person name="Griggs A."/>
            <person name="Gujja S."/>
            <person name="Hansen M."/>
            <person name="Howarth C."/>
            <person name="Imamovic A."/>
            <person name="Ireland A."/>
            <person name="Larimer J."/>
            <person name="McCowan C."/>
            <person name="Murphy C."/>
            <person name="Pearson M."/>
            <person name="Poon T.W."/>
            <person name="Priest M."/>
            <person name="Roberts A."/>
            <person name="Saif S."/>
            <person name="Shea T."/>
            <person name="Sisk P."/>
            <person name="Sykes S."/>
            <person name="Wortman J."/>
            <person name="Nusbaum C."/>
            <person name="Birren B."/>
        </authorList>
    </citation>
    <scope>NUCLEOTIDE SEQUENCE [LARGE SCALE GENOMIC DNA]</scope>
    <source>
        <strain evidence="3">maculatus3</strain>
    </source>
</reference>
<reference evidence="2" key="2">
    <citation type="submission" date="2020-05" db="UniProtKB">
        <authorList>
            <consortium name="EnsemblMetazoa"/>
        </authorList>
    </citation>
    <scope>IDENTIFICATION</scope>
    <source>
        <strain evidence="2">maculatus3</strain>
    </source>
</reference>
<feature type="chain" id="PRO_5008136248" evidence="1">
    <location>
        <begin position="19"/>
        <end position="218"/>
    </location>
</feature>
<accession>A0A182SY46</accession>
<sequence length="218" mass="24240">MALIQTLTLLNSIVLLSAVDTTVRDVNSQLTIESCHLFTGKLPGNIGATAKHIYLDSARFNSYTTLKEYGTDSLELVKAYTSSTDNVLKAKIFCLNFTSTEELQTVYATASDAKLLPSSANVRKLCLSNSYILLFAIEYMQCPRTLYIWIKIRPANSSASSDVIVAMDNWNELNVHVVHNKFDPVHEHVPVERSICTFRVSFSFLLKSFEGENGGSTI</sequence>
<dbReference type="VEuPathDB" id="VectorBase:AMAM015770"/>
<dbReference type="EnsemblMetazoa" id="AMAM015770-RA">
    <property type="protein sequence ID" value="AMAM015770-PA"/>
    <property type="gene ID" value="AMAM015770"/>
</dbReference>
<proteinExistence type="predicted"/>
<dbReference type="Proteomes" id="UP000075901">
    <property type="component" value="Unassembled WGS sequence"/>
</dbReference>
<protein>
    <submittedName>
        <fullName evidence="2">Uncharacterized protein</fullName>
    </submittedName>
</protein>
<dbReference type="AlphaFoldDB" id="A0A182SY46"/>
<evidence type="ECO:0000313" key="3">
    <source>
        <dbReference type="Proteomes" id="UP000075901"/>
    </source>
</evidence>
<name>A0A182SY46_9DIPT</name>
<evidence type="ECO:0000256" key="1">
    <source>
        <dbReference type="SAM" id="SignalP"/>
    </source>
</evidence>
<evidence type="ECO:0000313" key="2">
    <source>
        <dbReference type="EnsemblMetazoa" id="AMAM015770-PA"/>
    </source>
</evidence>
<keyword evidence="1" id="KW-0732">Signal</keyword>